<feature type="transmembrane region" description="Helical" evidence="5">
    <location>
        <begin position="62"/>
        <end position="85"/>
    </location>
</feature>
<dbReference type="PANTHER" id="PTHR31746:SF2">
    <property type="entry name" value="TRANSMEMBRANE PROTEIN 229A"/>
    <property type="match status" value="1"/>
</dbReference>
<dbReference type="EMBL" id="LNQE01001919">
    <property type="protein sequence ID" value="KUG02433.1"/>
    <property type="molecule type" value="Genomic_DNA"/>
</dbReference>
<dbReference type="InterPro" id="IPR010540">
    <property type="entry name" value="CmpB_TMEM229"/>
</dbReference>
<comment type="subcellular location">
    <subcellularLocation>
        <location evidence="1">Membrane</location>
        <topology evidence="1">Multi-pass membrane protein</topology>
    </subcellularLocation>
</comment>
<keyword evidence="4 5" id="KW-0472">Membrane</keyword>
<evidence type="ECO:0000256" key="5">
    <source>
        <dbReference type="SAM" id="Phobius"/>
    </source>
</evidence>
<evidence type="ECO:0000256" key="2">
    <source>
        <dbReference type="ARBA" id="ARBA00022692"/>
    </source>
</evidence>
<organism evidence="6">
    <name type="scientific">hydrocarbon metagenome</name>
    <dbReference type="NCBI Taxonomy" id="938273"/>
    <lineage>
        <taxon>unclassified sequences</taxon>
        <taxon>metagenomes</taxon>
        <taxon>ecological metagenomes</taxon>
    </lineage>
</organism>
<comment type="caution">
    <text evidence="6">The sequence shown here is derived from an EMBL/GenBank/DDBJ whole genome shotgun (WGS) entry which is preliminary data.</text>
</comment>
<sequence>MITRFIIYGFVGWIFEIVFTGTGSLLRGVLSLTGYTYLWMFPIYGMALFLEPVHDRIRSAPWPIRGIIWVSLIFFIEYVSGWLLSNIIGFCPWDYTGFSPYVVDGFIRLDFFPFWFTAGLIFEKIHGFLDSINIHDLSTAALKPEPNFNHNRKKRSLELPRLQKRKVIE</sequence>
<dbReference type="Pfam" id="PF06541">
    <property type="entry name" value="ABC_trans_CmpB"/>
    <property type="match status" value="1"/>
</dbReference>
<feature type="transmembrane region" description="Helical" evidence="5">
    <location>
        <begin position="5"/>
        <end position="26"/>
    </location>
</feature>
<proteinExistence type="predicted"/>
<evidence type="ECO:0000256" key="1">
    <source>
        <dbReference type="ARBA" id="ARBA00004141"/>
    </source>
</evidence>
<protein>
    <submittedName>
        <fullName evidence="6">Protoporphyrinogen ix oxidase, putative form, hemj</fullName>
    </submittedName>
</protein>
<dbReference type="AlphaFoldDB" id="A0A0W8E1X3"/>
<evidence type="ECO:0000313" key="6">
    <source>
        <dbReference type="EMBL" id="KUG02433.1"/>
    </source>
</evidence>
<gene>
    <name evidence="6" type="ORF">ASZ90_020182</name>
</gene>
<dbReference type="PANTHER" id="PTHR31746">
    <property type="entry name" value="TRANSMEMBRANE PROTEIN 229 FAMILY MEMBER"/>
    <property type="match status" value="1"/>
</dbReference>
<reference evidence="6" key="1">
    <citation type="journal article" date="2015" name="Proc. Natl. Acad. Sci. U.S.A.">
        <title>Networks of energetic and metabolic interactions define dynamics in microbial communities.</title>
        <authorList>
            <person name="Embree M."/>
            <person name="Liu J.K."/>
            <person name="Al-Bassam M.M."/>
            <person name="Zengler K."/>
        </authorList>
    </citation>
    <scope>NUCLEOTIDE SEQUENCE</scope>
</reference>
<name>A0A0W8E1X3_9ZZZZ</name>
<evidence type="ECO:0000256" key="4">
    <source>
        <dbReference type="ARBA" id="ARBA00023136"/>
    </source>
</evidence>
<evidence type="ECO:0000256" key="3">
    <source>
        <dbReference type="ARBA" id="ARBA00022989"/>
    </source>
</evidence>
<dbReference type="GO" id="GO:0016020">
    <property type="term" value="C:membrane"/>
    <property type="evidence" value="ECO:0007669"/>
    <property type="project" value="UniProtKB-SubCell"/>
</dbReference>
<keyword evidence="3 5" id="KW-1133">Transmembrane helix</keyword>
<accession>A0A0W8E1X3</accession>
<keyword evidence="2 5" id="KW-0812">Transmembrane</keyword>
<feature type="transmembrane region" description="Helical" evidence="5">
    <location>
        <begin position="32"/>
        <end position="50"/>
    </location>
</feature>